<dbReference type="Proteomes" id="UP000575874">
    <property type="component" value="Unassembled WGS sequence"/>
</dbReference>
<feature type="region of interest" description="Disordered" evidence="2">
    <location>
        <begin position="152"/>
        <end position="236"/>
    </location>
</feature>
<feature type="non-terminal residue" evidence="4">
    <location>
        <position position="1"/>
    </location>
</feature>
<feature type="compositionally biased region" description="Polar residues" evidence="2">
    <location>
        <begin position="175"/>
        <end position="189"/>
    </location>
</feature>
<dbReference type="SUPFAM" id="SSF49899">
    <property type="entry name" value="Concanavalin A-like lectins/glucanases"/>
    <property type="match status" value="1"/>
</dbReference>
<dbReference type="PROSITE" id="PS50025">
    <property type="entry name" value="LAM_G_DOMAIN"/>
    <property type="match status" value="1"/>
</dbReference>
<comment type="caution">
    <text evidence="4">The sequence shown here is derived from an EMBL/GenBank/DDBJ whole genome shotgun (WGS) entry which is preliminary data.</text>
</comment>
<feature type="compositionally biased region" description="Basic and acidic residues" evidence="2">
    <location>
        <begin position="262"/>
        <end position="277"/>
    </location>
</feature>
<protein>
    <submittedName>
        <fullName evidence="4">NRX2A protein</fullName>
    </submittedName>
</protein>
<feature type="region of interest" description="Disordered" evidence="2">
    <location>
        <begin position="255"/>
        <end position="277"/>
    </location>
</feature>
<keyword evidence="5" id="KW-1185">Reference proteome</keyword>
<dbReference type="Gene3D" id="2.60.120.200">
    <property type="match status" value="1"/>
</dbReference>
<proteinExistence type="predicted"/>
<feature type="compositionally biased region" description="Polar residues" evidence="2">
    <location>
        <begin position="157"/>
        <end position="168"/>
    </location>
</feature>
<feature type="non-terminal residue" evidence="4">
    <location>
        <position position="484"/>
    </location>
</feature>
<sequence>MTCPVAEGHPALGGHQETKAHLGSVTHLGPQAQHGSTVPPGSEGHHQETKAHPGSVATRGSTASWTSTVSQDHRETKAHLGSQDHLETVANQSFVGDQDPQDHPEPGADGGSMVLLDSKISQGSEEHLGTRVSQVPVTHLASVATQDHLEMKVHQESAASRGSVGNQDPQDHPESNTNISLDSKVNQGSMARLDLKGHQDPAPSQASEDPQEPKVTQGPPADQKTKVNQSPTAPIEAKVKQDPVVCLDLRVHQAPVANQAPEDPRDPKANQDPMDHPETEADRALLALTDWKVHQAPVTKHSPADPQETKVKPSPLDLRVPRDAAAKGGCTAHLGTECHQPHVPTWATPAPRPCARDPSGARLGLVLLTLGSLLLPCARGSALEFGGAPGQWARYGRWAPGAGGQLSFRLKTNVTRALLLYLDDGGNCDFLELLVAEGRLRLRFAIACAEPATLEPPAPVSDGRWHAVLLTRHARHAALAVDGE</sequence>
<comment type="caution">
    <text evidence="1">Lacks conserved residue(s) required for the propagation of feature annotation.</text>
</comment>
<evidence type="ECO:0000256" key="1">
    <source>
        <dbReference type="PROSITE-ProRule" id="PRU00122"/>
    </source>
</evidence>
<name>A0A7K7CQC4_APHCE</name>
<organism evidence="4 5">
    <name type="scientific">Aphelocoma coerulescens</name>
    <name type="common">Florida scrub-jay</name>
    <name type="synonym">Corvus coerulescens</name>
    <dbReference type="NCBI Taxonomy" id="39617"/>
    <lineage>
        <taxon>Eukaryota</taxon>
        <taxon>Metazoa</taxon>
        <taxon>Chordata</taxon>
        <taxon>Craniata</taxon>
        <taxon>Vertebrata</taxon>
        <taxon>Euteleostomi</taxon>
        <taxon>Archelosauria</taxon>
        <taxon>Archosauria</taxon>
        <taxon>Dinosauria</taxon>
        <taxon>Saurischia</taxon>
        <taxon>Theropoda</taxon>
        <taxon>Coelurosauria</taxon>
        <taxon>Aves</taxon>
        <taxon>Neognathae</taxon>
        <taxon>Neoaves</taxon>
        <taxon>Telluraves</taxon>
        <taxon>Australaves</taxon>
        <taxon>Passeriformes</taxon>
        <taxon>Corvoidea</taxon>
        <taxon>Corvidae</taxon>
        <taxon>Aphelocoma</taxon>
    </lineage>
</organism>
<evidence type="ECO:0000313" key="5">
    <source>
        <dbReference type="Proteomes" id="UP000575874"/>
    </source>
</evidence>
<dbReference type="AlphaFoldDB" id="A0A7K7CQC4"/>
<gene>
    <name evidence="4" type="primary">Nrxn2</name>
    <name evidence="4" type="ORF">APHCOE_R16236</name>
</gene>
<dbReference type="InterPro" id="IPR013320">
    <property type="entry name" value="ConA-like_dom_sf"/>
</dbReference>
<evidence type="ECO:0000313" key="4">
    <source>
        <dbReference type="EMBL" id="NWY22866.1"/>
    </source>
</evidence>
<dbReference type="InterPro" id="IPR001791">
    <property type="entry name" value="Laminin_G"/>
</dbReference>
<feature type="region of interest" description="Disordered" evidence="2">
    <location>
        <begin position="296"/>
        <end position="315"/>
    </location>
</feature>
<dbReference type="EMBL" id="VZSI01000396">
    <property type="protein sequence ID" value="NWY22866.1"/>
    <property type="molecule type" value="Genomic_DNA"/>
</dbReference>
<dbReference type="Pfam" id="PF02210">
    <property type="entry name" value="Laminin_G_2"/>
    <property type="match status" value="1"/>
</dbReference>
<evidence type="ECO:0000259" key="3">
    <source>
        <dbReference type="PROSITE" id="PS50025"/>
    </source>
</evidence>
<feature type="domain" description="Laminin G" evidence="3">
    <location>
        <begin position="382"/>
        <end position="484"/>
    </location>
</feature>
<feature type="region of interest" description="Disordered" evidence="2">
    <location>
        <begin position="27"/>
        <end position="114"/>
    </location>
</feature>
<reference evidence="4 5" key="1">
    <citation type="submission" date="2019-09" db="EMBL/GenBank/DDBJ databases">
        <title>Bird 10,000 Genomes (B10K) Project - Family phase.</title>
        <authorList>
            <person name="Zhang G."/>
        </authorList>
    </citation>
    <scope>NUCLEOTIDE SEQUENCE [LARGE SCALE GENOMIC DNA]</scope>
    <source>
        <strain evidence="4">OUT-0022</strain>
        <tissue evidence="4">Blood</tissue>
    </source>
</reference>
<feature type="compositionally biased region" description="Basic and acidic residues" evidence="2">
    <location>
        <begin position="71"/>
        <end position="87"/>
    </location>
</feature>
<evidence type="ECO:0000256" key="2">
    <source>
        <dbReference type="SAM" id="MobiDB-lite"/>
    </source>
</evidence>
<accession>A0A7K7CQC4</accession>
<dbReference type="CDD" id="cd00110">
    <property type="entry name" value="LamG"/>
    <property type="match status" value="1"/>
</dbReference>
<feature type="compositionally biased region" description="Polar residues" evidence="2">
    <location>
        <begin position="58"/>
        <end position="70"/>
    </location>
</feature>